<dbReference type="eggNOG" id="COG1496">
    <property type="taxonomic scope" value="Bacteria"/>
</dbReference>
<dbReference type="CDD" id="cd16833">
    <property type="entry name" value="YfiH"/>
    <property type="match status" value="1"/>
</dbReference>
<dbReference type="PATRIC" id="fig|748449.3.peg.779"/>
<evidence type="ECO:0000256" key="10">
    <source>
        <dbReference type="ARBA" id="ARBA00049893"/>
    </source>
</evidence>
<dbReference type="RefSeq" id="WP_015326515.1">
    <property type="nucleotide sequence ID" value="NC_019978.1"/>
</dbReference>
<comment type="catalytic activity">
    <reaction evidence="1">
        <text>inosine + phosphate = alpha-D-ribose 1-phosphate + hypoxanthine</text>
        <dbReference type="Rhea" id="RHEA:27646"/>
        <dbReference type="ChEBI" id="CHEBI:17368"/>
        <dbReference type="ChEBI" id="CHEBI:17596"/>
        <dbReference type="ChEBI" id="CHEBI:43474"/>
        <dbReference type="ChEBI" id="CHEBI:57720"/>
        <dbReference type="EC" id="2.4.2.1"/>
    </reaction>
    <physiologicalReaction direction="left-to-right" evidence="1">
        <dbReference type="Rhea" id="RHEA:27647"/>
    </physiologicalReaction>
</comment>
<name>L0K8E4_HALHC</name>
<dbReference type="EMBL" id="CP003359">
    <property type="protein sequence ID" value="AGB40790.1"/>
    <property type="molecule type" value="Genomic_DNA"/>
</dbReference>
<comment type="catalytic activity">
    <reaction evidence="9">
        <text>adenosine + phosphate = alpha-D-ribose 1-phosphate + adenine</text>
        <dbReference type="Rhea" id="RHEA:27642"/>
        <dbReference type="ChEBI" id="CHEBI:16335"/>
        <dbReference type="ChEBI" id="CHEBI:16708"/>
        <dbReference type="ChEBI" id="CHEBI:43474"/>
        <dbReference type="ChEBI" id="CHEBI:57720"/>
        <dbReference type="EC" id="2.4.2.1"/>
    </reaction>
    <physiologicalReaction direction="left-to-right" evidence="9">
        <dbReference type="Rhea" id="RHEA:27643"/>
    </physiologicalReaction>
</comment>
<evidence type="ECO:0000256" key="4">
    <source>
        <dbReference type="ARBA" id="ARBA00022679"/>
    </source>
</evidence>
<dbReference type="PANTHER" id="PTHR30616">
    <property type="entry name" value="UNCHARACTERIZED PROTEIN YFIH"/>
    <property type="match status" value="1"/>
</dbReference>
<dbReference type="InterPro" id="IPR038371">
    <property type="entry name" value="Cu_polyphenol_OxRdtase_sf"/>
</dbReference>
<dbReference type="NCBIfam" id="TIGR00726">
    <property type="entry name" value="peptidoglycan editing factor PgeF"/>
    <property type="match status" value="1"/>
</dbReference>
<sequence>MIKIFKLKETNGIKYYIIEEFAKTGLVEHAFSTRVGGVSQDEYTSLNLGLHVADDKEAVIENRKQICNLLNSDHQQLVAGKQLHNDRIEIISKEDQGKGALNYDSALDNTDALLTNQKGVLLTSYYADCTPIFLLDPVLEIVGLVHAGWKGTVKKITQQTVLKMKEVYGSKVNNLLVAIGPSIGKCCYKVDEHVLNHLQEQFDDWKVLVKQINAKEWWLDLSLANRVQLEELGVNPKNIIDSDLCTACNSDLFYSYRRDNGETGRMASLIKLK</sequence>
<dbReference type="Gene3D" id="3.60.140.10">
    <property type="entry name" value="CNF1/YfiH-like putative cysteine hydrolases"/>
    <property type="match status" value="1"/>
</dbReference>
<dbReference type="GO" id="GO:0016787">
    <property type="term" value="F:hydrolase activity"/>
    <property type="evidence" value="ECO:0007669"/>
    <property type="project" value="UniProtKB-KW"/>
</dbReference>
<dbReference type="AlphaFoldDB" id="L0K8E4"/>
<keyword evidence="4" id="KW-0808">Transferase</keyword>
<accession>L0K8E4</accession>
<dbReference type="InterPro" id="IPR003730">
    <property type="entry name" value="Cu_polyphenol_OxRdtase"/>
</dbReference>
<dbReference type="PANTHER" id="PTHR30616:SF2">
    <property type="entry name" value="PURINE NUCLEOSIDE PHOSPHORYLASE LACC1"/>
    <property type="match status" value="1"/>
</dbReference>
<dbReference type="GO" id="GO:0017061">
    <property type="term" value="F:S-methyl-5-thioadenosine phosphorylase activity"/>
    <property type="evidence" value="ECO:0007669"/>
    <property type="project" value="UniProtKB-EC"/>
</dbReference>
<evidence type="ECO:0000256" key="11">
    <source>
        <dbReference type="RuleBase" id="RU361274"/>
    </source>
</evidence>
<comment type="similarity">
    <text evidence="3 11">Belongs to the purine nucleoside phosphorylase YfiH/LACC1 family.</text>
</comment>
<keyword evidence="6" id="KW-0378">Hydrolase</keyword>
<comment type="catalytic activity">
    <reaction evidence="10">
        <text>S-methyl-5'-thioadenosine + phosphate = 5-(methylsulfanyl)-alpha-D-ribose 1-phosphate + adenine</text>
        <dbReference type="Rhea" id="RHEA:11852"/>
        <dbReference type="ChEBI" id="CHEBI:16708"/>
        <dbReference type="ChEBI" id="CHEBI:17509"/>
        <dbReference type="ChEBI" id="CHEBI:43474"/>
        <dbReference type="ChEBI" id="CHEBI:58533"/>
        <dbReference type="EC" id="2.4.2.28"/>
    </reaction>
    <physiologicalReaction direction="left-to-right" evidence="10">
        <dbReference type="Rhea" id="RHEA:11853"/>
    </physiologicalReaction>
</comment>
<dbReference type="KEGG" id="hhl:Halha_0819"/>
<keyword evidence="5" id="KW-0479">Metal-binding</keyword>
<dbReference type="GO" id="GO:0005507">
    <property type="term" value="F:copper ion binding"/>
    <property type="evidence" value="ECO:0007669"/>
    <property type="project" value="TreeGrafter"/>
</dbReference>
<protein>
    <recommendedName>
        <fullName evidence="11">Purine nucleoside phosphorylase</fullName>
    </recommendedName>
</protein>
<organism evidence="12 13">
    <name type="scientific">Halobacteroides halobius (strain ATCC 35273 / DSM 5150 / MD-1)</name>
    <dbReference type="NCBI Taxonomy" id="748449"/>
    <lineage>
        <taxon>Bacteria</taxon>
        <taxon>Bacillati</taxon>
        <taxon>Bacillota</taxon>
        <taxon>Clostridia</taxon>
        <taxon>Halanaerobiales</taxon>
        <taxon>Halobacteroidaceae</taxon>
        <taxon>Halobacteroides</taxon>
    </lineage>
</organism>
<evidence type="ECO:0000256" key="7">
    <source>
        <dbReference type="ARBA" id="ARBA00022833"/>
    </source>
</evidence>
<keyword evidence="7" id="KW-0862">Zinc</keyword>
<dbReference type="InterPro" id="IPR011324">
    <property type="entry name" value="Cytotoxic_necrot_fac-like_cat"/>
</dbReference>
<evidence type="ECO:0000256" key="5">
    <source>
        <dbReference type="ARBA" id="ARBA00022723"/>
    </source>
</evidence>
<evidence type="ECO:0000256" key="9">
    <source>
        <dbReference type="ARBA" id="ARBA00048968"/>
    </source>
</evidence>
<dbReference type="Proteomes" id="UP000010880">
    <property type="component" value="Chromosome"/>
</dbReference>
<dbReference type="SUPFAM" id="SSF64438">
    <property type="entry name" value="CNF1/YfiH-like putative cysteine hydrolases"/>
    <property type="match status" value="1"/>
</dbReference>
<dbReference type="Pfam" id="PF02578">
    <property type="entry name" value="Cu-oxidase_4"/>
    <property type="match status" value="1"/>
</dbReference>
<evidence type="ECO:0000256" key="2">
    <source>
        <dbReference type="ARBA" id="ARBA00003215"/>
    </source>
</evidence>
<comment type="function">
    <text evidence="2">Purine nucleoside enzyme that catalyzes the phosphorolysis of adenosine and inosine nucleosides, yielding D-ribose 1-phosphate and the respective free bases, adenine and hypoxanthine. Also catalyzes the phosphorolysis of S-methyl-5'-thioadenosine into adenine and S-methyl-5-thio-alpha-D-ribose 1-phosphate. Also has adenosine deaminase activity.</text>
</comment>
<keyword evidence="13" id="KW-1185">Reference proteome</keyword>
<dbReference type="STRING" id="748449.Halha_0819"/>
<evidence type="ECO:0000313" key="12">
    <source>
        <dbReference type="EMBL" id="AGB40790.1"/>
    </source>
</evidence>
<dbReference type="HOGENOM" id="CLU_065784_0_0_9"/>
<proteinExistence type="inferred from homology"/>
<evidence type="ECO:0000256" key="1">
    <source>
        <dbReference type="ARBA" id="ARBA00000553"/>
    </source>
</evidence>
<reference evidence="13" key="1">
    <citation type="submission" date="2012-02" db="EMBL/GenBank/DDBJ databases">
        <title>The complete genome of Halobacteroides halobius DSM 5150.</title>
        <authorList>
            <person name="Lucas S."/>
            <person name="Copeland A."/>
            <person name="Lapidus A."/>
            <person name="Glavina del Rio T."/>
            <person name="Dalin E."/>
            <person name="Tice H."/>
            <person name="Bruce D."/>
            <person name="Goodwin L."/>
            <person name="Pitluck S."/>
            <person name="Peters L."/>
            <person name="Mikhailova N."/>
            <person name="Gu W."/>
            <person name="Kyrpides N."/>
            <person name="Mavromatis K."/>
            <person name="Ivanova N."/>
            <person name="Brettin T."/>
            <person name="Detter J.C."/>
            <person name="Han C."/>
            <person name="Larimer F."/>
            <person name="Land M."/>
            <person name="Hauser L."/>
            <person name="Markowitz V."/>
            <person name="Cheng J.-F."/>
            <person name="Hugenholtz P."/>
            <person name="Woyke T."/>
            <person name="Wu D."/>
            <person name="Tindall B."/>
            <person name="Pomrenke H."/>
            <person name="Brambilla E."/>
            <person name="Klenk H.-P."/>
            <person name="Eisen J.A."/>
        </authorList>
    </citation>
    <scope>NUCLEOTIDE SEQUENCE [LARGE SCALE GENOMIC DNA]</scope>
    <source>
        <strain evidence="13">ATCC 35273 / DSM 5150 / MD-1</strain>
    </source>
</reference>
<comment type="catalytic activity">
    <reaction evidence="8">
        <text>adenosine + H2O + H(+) = inosine + NH4(+)</text>
        <dbReference type="Rhea" id="RHEA:24408"/>
        <dbReference type="ChEBI" id="CHEBI:15377"/>
        <dbReference type="ChEBI" id="CHEBI:15378"/>
        <dbReference type="ChEBI" id="CHEBI:16335"/>
        <dbReference type="ChEBI" id="CHEBI:17596"/>
        <dbReference type="ChEBI" id="CHEBI:28938"/>
        <dbReference type="EC" id="3.5.4.4"/>
    </reaction>
    <physiologicalReaction direction="left-to-right" evidence="8">
        <dbReference type="Rhea" id="RHEA:24409"/>
    </physiologicalReaction>
</comment>
<evidence type="ECO:0000256" key="8">
    <source>
        <dbReference type="ARBA" id="ARBA00047989"/>
    </source>
</evidence>
<gene>
    <name evidence="12" type="ordered locus">Halha_0819</name>
</gene>
<evidence type="ECO:0000256" key="6">
    <source>
        <dbReference type="ARBA" id="ARBA00022801"/>
    </source>
</evidence>
<evidence type="ECO:0000313" key="13">
    <source>
        <dbReference type="Proteomes" id="UP000010880"/>
    </source>
</evidence>
<evidence type="ECO:0000256" key="3">
    <source>
        <dbReference type="ARBA" id="ARBA00007353"/>
    </source>
</evidence>